<dbReference type="InterPro" id="IPR036291">
    <property type="entry name" value="NAD(P)-bd_dom_sf"/>
</dbReference>
<evidence type="ECO:0000313" key="2">
    <source>
        <dbReference type="EMBL" id="RAK64757.1"/>
    </source>
</evidence>
<feature type="domain" description="NAD-dependent epimerase/dehydratase" evidence="1">
    <location>
        <begin position="6"/>
        <end position="205"/>
    </location>
</feature>
<dbReference type="Pfam" id="PF01370">
    <property type="entry name" value="Epimerase"/>
    <property type="match status" value="1"/>
</dbReference>
<dbReference type="RefSeq" id="WP_111276295.1">
    <property type="nucleotide sequence ID" value="NZ_QFYS01000005.1"/>
</dbReference>
<dbReference type="InterPro" id="IPR050177">
    <property type="entry name" value="Lipid_A_modif_metabolic_enz"/>
</dbReference>
<dbReference type="PANTHER" id="PTHR43245">
    <property type="entry name" value="BIFUNCTIONAL POLYMYXIN RESISTANCE PROTEIN ARNA"/>
    <property type="match status" value="1"/>
</dbReference>
<comment type="caution">
    <text evidence="2">The sequence shown here is derived from an EMBL/GenBank/DDBJ whole genome shotgun (WGS) entry which is preliminary data.</text>
</comment>
<reference evidence="2 3" key="1">
    <citation type="submission" date="2018-05" db="EMBL/GenBank/DDBJ databases">
        <authorList>
            <person name="Lanie J.A."/>
            <person name="Ng W.-L."/>
            <person name="Kazmierczak K.M."/>
            <person name="Andrzejewski T.M."/>
            <person name="Davidsen T.M."/>
            <person name="Wayne K.J."/>
            <person name="Tettelin H."/>
            <person name="Glass J.I."/>
            <person name="Rusch D."/>
            <person name="Podicherti R."/>
            <person name="Tsui H.-C.T."/>
            <person name="Winkler M.E."/>
        </authorList>
    </citation>
    <scope>NUCLEOTIDE SEQUENCE [LARGE SCALE GENOMIC DNA]</scope>
    <source>
        <strain evidence="2 3">BUT-10</strain>
    </source>
</reference>
<proteinExistence type="predicted"/>
<evidence type="ECO:0000313" key="3">
    <source>
        <dbReference type="Proteomes" id="UP000249524"/>
    </source>
</evidence>
<dbReference type="OrthoDB" id="7209874at2"/>
<accession>A0A328BCP8</accession>
<gene>
    <name evidence="2" type="ORF">DJ019_12065</name>
</gene>
<evidence type="ECO:0000259" key="1">
    <source>
        <dbReference type="Pfam" id="PF01370"/>
    </source>
</evidence>
<dbReference type="CDD" id="cd08946">
    <property type="entry name" value="SDR_e"/>
    <property type="match status" value="1"/>
</dbReference>
<sequence>MGRKATVVGAAGFVGARLAARLRETGWDVWAPAKGDPELLTRDLGVVFYCAGLTADYDRRPFDTVEAHASLVSEVIRAGRFERLVYCSSTRLYDGQRKAEAHEAEPLVFDPADPRRVYDLSKALGENLTLARTGGRGAVARLSNVFDWSDSAPGFLSEWLIAARGGRELTLESSPNIARDYIHLDDTVTALVAIADGRSQAYNVASGELVTNADIARVFEAAGWSVRFTGTADPPPPPNASVERLAALGVRARPVKDVVRVYLEGLTR</sequence>
<organism evidence="2 3">
    <name type="scientific">Phenylobacterium kunshanense</name>
    <dbReference type="NCBI Taxonomy" id="1445034"/>
    <lineage>
        <taxon>Bacteria</taxon>
        <taxon>Pseudomonadati</taxon>
        <taxon>Pseudomonadota</taxon>
        <taxon>Alphaproteobacteria</taxon>
        <taxon>Caulobacterales</taxon>
        <taxon>Caulobacteraceae</taxon>
        <taxon>Phenylobacterium</taxon>
    </lineage>
</organism>
<name>A0A328BCP8_9CAUL</name>
<dbReference type="Gene3D" id="3.40.50.720">
    <property type="entry name" value="NAD(P)-binding Rossmann-like Domain"/>
    <property type="match status" value="1"/>
</dbReference>
<dbReference type="InterPro" id="IPR001509">
    <property type="entry name" value="Epimerase_deHydtase"/>
</dbReference>
<dbReference type="AlphaFoldDB" id="A0A328BCP8"/>
<dbReference type="SUPFAM" id="SSF51735">
    <property type="entry name" value="NAD(P)-binding Rossmann-fold domains"/>
    <property type="match status" value="1"/>
</dbReference>
<protein>
    <submittedName>
        <fullName evidence="2">NAD-dependent dehydratase</fullName>
    </submittedName>
</protein>
<dbReference type="EMBL" id="QFYS01000005">
    <property type="protein sequence ID" value="RAK64757.1"/>
    <property type="molecule type" value="Genomic_DNA"/>
</dbReference>
<dbReference type="PANTHER" id="PTHR43245:SF55">
    <property type="entry name" value="NAD(P)-BINDING DOMAIN-CONTAINING PROTEIN"/>
    <property type="match status" value="1"/>
</dbReference>
<keyword evidence="3" id="KW-1185">Reference proteome</keyword>
<dbReference type="Proteomes" id="UP000249524">
    <property type="component" value="Unassembled WGS sequence"/>
</dbReference>